<evidence type="ECO:0000256" key="6">
    <source>
        <dbReference type="SAM" id="Phobius"/>
    </source>
</evidence>
<dbReference type="PANTHER" id="PTHR47804:SF1">
    <property type="entry name" value="DUF2421 DOMAIN-CONTAINING PROTEIN"/>
    <property type="match status" value="1"/>
</dbReference>
<evidence type="ECO:0000313" key="9">
    <source>
        <dbReference type="Proteomes" id="UP000094112"/>
    </source>
</evidence>
<dbReference type="GO" id="GO:0016020">
    <property type="term" value="C:membrane"/>
    <property type="evidence" value="ECO:0007669"/>
    <property type="project" value="UniProtKB-SubCell"/>
</dbReference>
<evidence type="ECO:0000256" key="5">
    <source>
        <dbReference type="SAM" id="MobiDB-lite"/>
    </source>
</evidence>
<dbReference type="PANTHER" id="PTHR47804">
    <property type="entry name" value="60S RIBOSOMAL PROTEIN L19"/>
    <property type="match status" value="1"/>
</dbReference>
<name>A0A1E3NUS2_WICAA</name>
<evidence type="ECO:0000256" key="2">
    <source>
        <dbReference type="ARBA" id="ARBA00022692"/>
    </source>
</evidence>
<dbReference type="InterPro" id="IPR052430">
    <property type="entry name" value="IVT-Associated"/>
</dbReference>
<sequence length="968" mass="109780">MSNDSSGDVSFSDLLKGLPHRLTRHGSVILAETGERTRRFTLPDVDVDDLESQALVSRPQGQSSVLSSIGHYLILAKNYIHQHRFVLKCSLAYLLASLAVYNTELSRILGKSDNKHVVATVAVYFHPSRTFGSMHQSLIFTIISILFSFSVSLVSTSISSYFYREGLEWVSSIINLSFASVALGFVSYMKQKKNHPTFNTACSLASISIISAIVKEGAQNGGDIPFYRLYNLFKIVCLGSLITILVCYLIIPTSATKKLKKDLNESCSLMSSYLSKIETSFISGGDVNSSEITALGSKIKKNTTNLNGSLDESKLELFVIGKEQEFHVLSKLVRSAQLLESQLGGLKGSAEMQWSTLHEEQSDISNNQSTATSVRTLSSGSESDQETNLAMSESTTTLDEMTAINPSQLFDLFIYYLGPSLRSFSYTIRGVLDGMPFEEAKNYPTKETYHYKNSLRLARDLFVKKHERAIMKLYGQKIFKVNTTIETKIDEEEVAASCGNFASILTQYSKELDTFIELLSEYSELLENNPKSWRWLKFWKKSDINGQDEKPLPDLNVALENLNNTLQQRTQGTDQKNTFTYKLWSFFSFFRRVEVQFGIRVGLGAFVLASLAYLPQTKEWFMEWRGEWALVTYSIIMNKSLGGTTMTINWRFLGTFLGAFAAYSIWTLSDGDVYALCFTGWLISVFCFNIILNWKENNAYGRFILLTYNITALYSFNVTRSEDLEEGDTDPIIRDIAIHRFIGIVAGVIWALIMTVTFLPITARHRLKRGLSLLWLRLGVIWNSDPLGYKDDILVGLADQRGINQVMRELELLLKQAPKETRLKGKFRLDIYKKLMKSTQKIIDSFQNMNTMVEVEPRLSENELIVLNYTEQEREELQNRIFLIFYMISSSITLGFPLPAKPASTEHAKDRIMVKLGDIRQRKLLSNEDYVLMYSYVLVSNVITKELNKVINLLGDLYGLVDEETFEI</sequence>
<dbReference type="Pfam" id="PF13515">
    <property type="entry name" value="FUSC_2"/>
    <property type="match status" value="1"/>
</dbReference>
<feature type="transmembrane region" description="Helical" evidence="6">
    <location>
        <begin position="673"/>
        <end position="692"/>
    </location>
</feature>
<evidence type="ECO:0000256" key="1">
    <source>
        <dbReference type="ARBA" id="ARBA00004141"/>
    </source>
</evidence>
<keyword evidence="3 6" id="KW-1133">Transmembrane helix</keyword>
<reference evidence="8 9" key="1">
    <citation type="journal article" date="2016" name="Proc. Natl. Acad. Sci. U.S.A.">
        <title>Comparative genomics of biotechnologically important yeasts.</title>
        <authorList>
            <person name="Riley R."/>
            <person name="Haridas S."/>
            <person name="Wolfe K.H."/>
            <person name="Lopes M.R."/>
            <person name="Hittinger C.T."/>
            <person name="Goeker M."/>
            <person name="Salamov A.A."/>
            <person name="Wisecaver J.H."/>
            <person name="Long T.M."/>
            <person name="Calvey C.H."/>
            <person name="Aerts A.L."/>
            <person name="Barry K.W."/>
            <person name="Choi C."/>
            <person name="Clum A."/>
            <person name="Coughlan A.Y."/>
            <person name="Deshpande S."/>
            <person name="Douglass A.P."/>
            <person name="Hanson S.J."/>
            <person name="Klenk H.-P."/>
            <person name="LaButti K.M."/>
            <person name="Lapidus A."/>
            <person name="Lindquist E.A."/>
            <person name="Lipzen A.M."/>
            <person name="Meier-Kolthoff J.P."/>
            <person name="Ohm R.A."/>
            <person name="Otillar R.P."/>
            <person name="Pangilinan J.L."/>
            <person name="Peng Y."/>
            <person name="Rokas A."/>
            <person name="Rosa C.A."/>
            <person name="Scheuner C."/>
            <person name="Sibirny A.A."/>
            <person name="Slot J.C."/>
            <person name="Stielow J.B."/>
            <person name="Sun H."/>
            <person name="Kurtzman C.P."/>
            <person name="Blackwell M."/>
            <person name="Grigoriev I.V."/>
            <person name="Jeffries T.W."/>
        </authorList>
    </citation>
    <scope>NUCLEOTIDE SEQUENCE [LARGE SCALE GENOMIC DNA]</scope>
    <source>
        <strain evidence="9">ATCC 58044 / CBS 1984 / NCYC 433 / NRRL Y-366-8</strain>
    </source>
</reference>
<evidence type="ECO:0000256" key="3">
    <source>
        <dbReference type="ARBA" id="ARBA00022989"/>
    </source>
</evidence>
<dbReference type="STRING" id="683960.A0A1E3NUS2"/>
<evidence type="ECO:0000313" key="8">
    <source>
        <dbReference type="EMBL" id="ODQ56780.1"/>
    </source>
</evidence>
<feature type="transmembrane region" description="Helical" evidence="6">
    <location>
        <begin position="138"/>
        <end position="163"/>
    </location>
</feature>
<keyword evidence="9" id="KW-1185">Reference proteome</keyword>
<feature type="region of interest" description="Disordered" evidence="5">
    <location>
        <begin position="358"/>
        <end position="393"/>
    </location>
</feature>
<dbReference type="GeneID" id="30199722"/>
<feature type="domain" description="Integral membrane bound transporter" evidence="7">
    <location>
        <begin position="619"/>
        <end position="754"/>
    </location>
</feature>
<dbReference type="InterPro" id="IPR049453">
    <property type="entry name" value="Memb_transporter_dom"/>
</dbReference>
<keyword evidence="2 6" id="KW-0812">Transmembrane</keyword>
<accession>A0A1E3NUS2</accession>
<proteinExistence type="predicted"/>
<feature type="transmembrane region" description="Helical" evidence="6">
    <location>
        <begin position="169"/>
        <end position="189"/>
    </location>
</feature>
<feature type="transmembrane region" description="Helical" evidence="6">
    <location>
        <begin position="196"/>
        <end position="214"/>
    </location>
</feature>
<dbReference type="OrthoDB" id="68611at2759"/>
<organism evidence="8 9">
    <name type="scientific">Wickerhamomyces anomalus (strain ATCC 58044 / CBS 1984 / NCYC 433 / NRRL Y-366-8)</name>
    <name type="common">Yeast</name>
    <name type="synonym">Hansenula anomala</name>
    <dbReference type="NCBI Taxonomy" id="683960"/>
    <lineage>
        <taxon>Eukaryota</taxon>
        <taxon>Fungi</taxon>
        <taxon>Dikarya</taxon>
        <taxon>Ascomycota</taxon>
        <taxon>Saccharomycotina</taxon>
        <taxon>Saccharomycetes</taxon>
        <taxon>Phaffomycetales</taxon>
        <taxon>Wickerhamomycetaceae</taxon>
        <taxon>Wickerhamomyces</taxon>
    </lineage>
</organism>
<dbReference type="AlphaFoldDB" id="A0A1E3NUS2"/>
<feature type="transmembrane region" description="Helical" evidence="6">
    <location>
        <begin position="229"/>
        <end position="251"/>
    </location>
</feature>
<keyword evidence="4 6" id="KW-0472">Membrane</keyword>
<comment type="subcellular location">
    <subcellularLocation>
        <location evidence="1">Membrane</location>
        <topology evidence="1">Multi-pass membrane protein</topology>
    </subcellularLocation>
</comment>
<protein>
    <recommendedName>
        <fullName evidence="7">Integral membrane bound transporter domain-containing protein</fullName>
    </recommendedName>
</protein>
<evidence type="ECO:0000256" key="4">
    <source>
        <dbReference type="ARBA" id="ARBA00023136"/>
    </source>
</evidence>
<feature type="compositionally biased region" description="Polar residues" evidence="5">
    <location>
        <begin position="363"/>
        <end position="393"/>
    </location>
</feature>
<gene>
    <name evidence="8" type="ORF">WICANDRAFT_36803</name>
</gene>
<feature type="transmembrane region" description="Helical" evidence="6">
    <location>
        <begin position="648"/>
        <end position="667"/>
    </location>
</feature>
<evidence type="ECO:0000259" key="7">
    <source>
        <dbReference type="Pfam" id="PF13515"/>
    </source>
</evidence>
<dbReference type="RefSeq" id="XP_019035987.1">
    <property type="nucleotide sequence ID" value="XM_019182476.1"/>
</dbReference>
<dbReference type="EMBL" id="KV454215">
    <property type="protein sequence ID" value="ODQ56780.1"/>
    <property type="molecule type" value="Genomic_DNA"/>
</dbReference>
<feature type="transmembrane region" description="Helical" evidence="6">
    <location>
        <begin position="736"/>
        <end position="759"/>
    </location>
</feature>
<dbReference type="Proteomes" id="UP000094112">
    <property type="component" value="Unassembled WGS sequence"/>
</dbReference>